<dbReference type="InterPro" id="IPR051717">
    <property type="entry name" value="MFS_MFSD6"/>
</dbReference>
<feature type="transmembrane region" description="Helical" evidence="6">
    <location>
        <begin position="24"/>
        <end position="47"/>
    </location>
</feature>
<keyword evidence="9" id="KW-1185">Reference proteome</keyword>
<evidence type="ECO:0000256" key="5">
    <source>
        <dbReference type="ARBA" id="ARBA00023136"/>
    </source>
</evidence>
<evidence type="ECO:0000256" key="1">
    <source>
        <dbReference type="ARBA" id="ARBA00004141"/>
    </source>
</evidence>
<feature type="transmembrane region" description="Helical" evidence="6">
    <location>
        <begin position="59"/>
        <end position="79"/>
    </location>
</feature>
<dbReference type="CDD" id="cd17335">
    <property type="entry name" value="MFS_MFSD6"/>
    <property type="match status" value="1"/>
</dbReference>
<dbReference type="Pfam" id="PF12832">
    <property type="entry name" value="MFS_1_like"/>
    <property type="match status" value="1"/>
</dbReference>
<sequence length="520" mass="56938">MSNGDNRPGTAPITARSVLMGHGLFPFVPGIFFFINSGTMACINPFLPLFYESKGLAKWQIGMIAGFLPFLSFVAGPCWGLLADRTRRHKAIINCLAPASVFLIVSLSFITEWLSGAPNGVIFFVILAIMSINVMCTSPISPLINTCALYYLGPHNKHEFGRHRLWGAVAWGIVALILGYVLSLDGNPSSSSMWTWNIYGYFLGMLCFVLALYFSDVPIPEKSKNKEPIGSTRGRQAPTNEGLDEEVVHVVDHQKETDLLELEAADVDATGAVGDKAAVATDRTLLQEIRLLLSSPKVCVYLFTVFIMGMGATLIGSFLFLFLQDLGGDQFLMGITLACTVSTEIPFFFFAGRLIKAVGVHVLILTAMAAYVVRSLGYAMLTSAWWVLPLEFLHGLTFGAMWAAGVQHTSNIAPRSLEATAQTVFAGLYNGATVGGWVYQTYGPRAMFGGMGVVVFCTMVLFFLSDRESAGRELRETLGGWWRNRQARRRTTDDTLQGENNTNTADYSRLALLEADEEDA</sequence>
<dbReference type="PANTHER" id="PTHR16172">
    <property type="entry name" value="MAJOR FACILITATOR SUPERFAMILY DOMAIN-CONTAINING PROTEIN 6-LIKE"/>
    <property type="match status" value="1"/>
</dbReference>
<feature type="transmembrane region" description="Helical" evidence="6">
    <location>
        <begin position="446"/>
        <end position="465"/>
    </location>
</feature>
<comment type="similarity">
    <text evidence="2">Belongs to the major facilitator superfamily. MFSD6 family.</text>
</comment>
<organism evidence="8 9">
    <name type="scientific">Acanthamoeba castellanii (strain ATCC 30010 / Neff)</name>
    <dbReference type="NCBI Taxonomy" id="1257118"/>
    <lineage>
        <taxon>Eukaryota</taxon>
        <taxon>Amoebozoa</taxon>
        <taxon>Discosea</taxon>
        <taxon>Longamoebia</taxon>
        <taxon>Centramoebida</taxon>
        <taxon>Acanthamoebidae</taxon>
        <taxon>Acanthamoeba</taxon>
    </lineage>
</organism>
<feature type="transmembrane region" description="Helical" evidence="6">
    <location>
        <begin position="298"/>
        <end position="324"/>
    </location>
</feature>
<evidence type="ECO:0000256" key="3">
    <source>
        <dbReference type="ARBA" id="ARBA00022692"/>
    </source>
</evidence>
<dbReference type="Proteomes" id="UP000011083">
    <property type="component" value="Unassembled WGS sequence"/>
</dbReference>
<feature type="transmembrane region" description="Helical" evidence="6">
    <location>
        <begin position="330"/>
        <end position="350"/>
    </location>
</feature>
<gene>
    <name evidence="8" type="ORF">ACA1_116210</name>
</gene>
<dbReference type="RefSeq" id="XP_004342270.1">
    <property type="nucleotide sequence ID" value="XM_004342221.1"/>
</dbReference>
<name>L8H4S6_ACACF</name>
<dbReference type="GeneID" id="14921005"/>
<evidence type="ECO:0000256" key="2">
    <source>
        <dbReference type="ARBA" id="ARBA00005241"/>
    </source>
</evidence>
<protein>
    <submittedName>
        <fullName evidence="8">Transporter, major facilitator subfamily protein</fullName>
    </submittedName>
</protein>
<reference evidence="8 9" key="1">
    <citation type="journal article" date="2013" name="Genome Biol.">
        <title>Genome of Acanthamoeba castellanii highlights extensive lateral gene transfer and early evolution of tyrosine kinase signaling.</title>
        <authorList>
            <person name="Clarke M."/>
            <person name="Lohan A.J."/>
            <person name="Liu B."/>
            <person name="Lagkouvardos I."/>
            <person name="Roy S."/>
            <person name="Zafar N."/>
            <person name="Bertelli C."/>
            <person name="Schilde C."/>
            <person name="Kianianmomeni A."/>
            <person name="Burglin T.R."/>
            <person name="Frech C."/>
            <person name="Turcotte B."/>
            <person name="Kopec K.O."/>
            <person name="Synnott J.M."/>
            <person name="Choo C."/>
            <person name="Paponov I."/>
            <person name="Finkler A."/>
            <person name="Soon Heng Tan C."/>
            <person name="Hutchins A.P."/>
            <person name="Weinmeier T."/>
            <person name="Rattei T."/>
            <person name="Chu J.S."/>
            <person name="Gimenez G."/>
            <person name="Irimia M."/>
            <person name="Rigden D.J."/>
            <person name="Fitzpatrick D.A."/>
            <person name="Lorenzo-Morales J."/>
            <person name="Bateman A."/>
            <person name="Chiu C.H."/>
            <person name="Tang P."/>
            <person name="Hegemann P."/>
            <person name="Fromm H."/>
            <person name="Raoult D."/>
            <person name="Greub G."/>
            <person name="Miranda-Saavedra D."/>
            <person name="Chen N."/>
            <person name="Nash P."/>
            <person name="Ginger M.L."/>
            <person name="Horn M."/>
            <person name="Schaap P."/>
            <person name="Caler L."/>
            <person name="Loftus B."/>
        </authorList>
    </citation>
    <scope>NUCLEOTIDE SEQUENCE [LARGE SCALE GENOMIC DNA]</scope>
    <source>
        <strain evidence="8 9">Neff</strain>
    </source>
</reference>
<evidence type="ECO:0000256" key="4">
    <source>
        <dbReference type="ARBA" id="ARBA00022989"/>
    </source>
</evidence>
<feature type="domain" description="Major facilitator superfamily associated" evidence="7">
    <location>
        <begin position="31"/>
        <end position="448"/>
    </location>
</feature>
<accession>L8H4S6</accession>
<evidence type="ECO:0000256" key="6">
    <source>
        <dbReference type="SAM" id="Phobius"/>
    </source>
</evidence>
<keyword evidence="3 6" id="KW-0812">Transmembrane</keyword>
<dbReference type="SUPFAM" id="SSF103473">
    <property type="entry name" value="MFS general substrate transporter"/>
    <property type="match status" value="1"/>
</dbReference>
<dbReference type="InterPro" id="IPR036259">
    <property type="entry name" value="MFS_trans_sf"/>
</dbReference>
<dbReference type="Gene3D" id="1.20.1250.20">
    <property type="entry name" value="MFS general substrate transporter like domains"/>
    <property type="match status" value="2"/>
</dbReference>
<comment type="subcellular location">
    <subcellularLocation>
        <location evidence="1">Membrane</location>
        <topology evidence="1">Multi-pass membrane protein</topology>
    </subcellularLocation>
</comment>
<dbReference type="PANTHER" id="PTHR16172:SF41">
    <property type="entry name" value="MAJOR FACILITATOR SUPERFAMILY DOMAIN-CONTAINING PROTEIN 6-LIKE"/>
    <property type="match status" value="1"/>
</dbReference>
<dbReference type="EMBL" id="KB007926">
    <property type="protein sequence ID" value="ELR20160.1"/>
    <property type="molecule type" value="Genomic_DNA"/>
</dbReference>
<dbReference type="AlphaFoldDB" id="L8H4S6"/>
<dbReference type="OrthoDB" id="20356at2759"/>
<feature type="transmembrane region" description="Helical" evidence="6">
    <location>
        <begin position="122"/>
        <end position="153"/>
    </location>
</feature>
<keyword evidence="4 6" id="KW-1133">Transmembrane helix</keyword>
<feature type="transmembrane region" description="Helical" evidence="6">
    <location>
        <begin position="362"/>
        <end position="388"/>
    </location>
</feature>
<feature type="transmembrane region" description="Helical" evidence="6">
    <location>
        <begin position="194"/>
        <end position="214"/>
    </location>
</feature>
<feature type="transmembrane region" description="Helical" evidence="6">
    <location>
        <begin position="165"/>
        <end position="182"/>
    </location>
</feature>
<feature type="transmembrane region" description="Helical" evidence="6">
    <location>
        <begin position="91"/>
        <end position="110"/>
    </location>
</feature>
<evidence type="ECO:0000313" key="9">
    <source>
        <dbReference type="Proteomes" id="UP000011083"/>
    </source>
</evidence>
<dbReference type="OMA" id="FIMATCF"/>
<dbReference type="VEuPathDB" id="AmoebaDB:ACA1_116210"/>
<proteinExistence type="inferred from homology"/>
<dbReference type="GO" id="GO:0016020">
    <property type="term" value="C:membrane"/>
    <property type="evidence" value="ECO:0007669"/>
    <property type="project" value="UniProtKB-SubCell"/>
</dbReference>
<evidence type="ECO:0000313" key="8">
    <source>
        <dbReference type="EMBL" id="ELR20160.1"/>
    </source>
</evidence>
<dbReference type="InterPro" id="IPR024989">
    <property type="entry name" value="MFS_assoc_dom"/>
</dbReference>
<keyword evidence="5 6" id="KW-0472">Membrane</keyword>
<evidence type="ECO:0000259" key="7">
    <source>
        <dbReference type="Pfam" id="PF12832"/>
    </source>
</evidence>
<dbReference type="KEGG" id="acan:ACA1_116210"/>